<dbReference type="InterPro" id="IPR051607">
    <property type="entry name" value="Metallo-dep_hydrolases"/>
</dbReference>
<evidence type="ECO:0000256" key="6">
    <source>
        <dbReference type="ARBA" id="ARBA00022833"/>
    </source>
</evidence>
<dbReference type="OrthoDB" id="9807210at2"/>
<protein>
    <recommendedName>
        <fullName evidence="3 7">Guanine deaminase</fullName>
        <shortName evidence="8">Guanase</shortName>
        <ecNumber evidence="3 7">3.5.4.3</ecNumber>
    </recommendedName>
    <alternativeName>
        <fullName evidence="8">Guanine aminohydrolase</fullName>
    </alternativeName>
</protein>
<dbReference type="SUPFAM" id="SSF51556">
    <property type="entry name" value="Metallo-dependent hydrolases"/>
    <property type="match status" value="1"/>
</dbReference>
<evidence type="ECO:0000259" key="9">
    <source>
        <dbReference type="Pfam" id="PF01979"/>
    </source>
</evidence>
<evidence type="ECO:0000256" key="4">
    <source>
        <dbReference type="ARBA" id="ARBA00022723"/>
    </source>
</evidence>
<dbReference type="FunFam" id="3.20.20.140:FF:000022">
    <property type="entry name" value="Guanine deaminase"/>
    <property type="match status" value="1"/>
</dbReference>
<dbReference type="CDD" id="cd01303">
    <property type="entry name" value="GDEase"/>
    <property type="match status" value="1"/>
</dbReference>
<dbReference type="PANTHER" id="PTHR11271:SF6">
    <property type="entry name" value="GUANINE DEAMINASE"/>
    <property type="match status" value="1"/>
</dbReference>
<dbReference type="Gene3D" id="2.30.40.10">
    <property type="entry name" value="Urease, subunit C, domain 1"/>
    <property type="match status" value="1"/>
</dbReference>
<keyword evidence="11" id="KW-1185">Reference proteome</keyword>
<comment type="caution">
    <text evidence="10">The sequence shown here is derived from an EMBL/GenBank/DDBJ whole genome shotgun (WGS) entry which is preliminary data.</text>
</comment>
<dbReference type="GO" id="GO:0005829">
    <property type="term" value="C:cytosol"/>
    <property type="evidence" value="ECO:0007669"/>
    <property type="project" value="TreeGrafter"/>
</dbReference>
<dbReference type="SUPFAM" id="SSF51338">
    <property type="entry name" value="Composite domain of metallo-dependent hydrolases"/>
    <property type="match status" value="1"/>
</dbReference>
<dbReference type="Gene3D" id="3.20.20.140">
    <property type="entry name" value="Metal-dependent hydrolases"/>
    <property type="match status" value="1"/>
</dbReference>
<dbReference type="NCBIfam" id="TIGR02967">
    <property type="entry name" value="guan_deamin"/>
    <property type="match status" value="1"/>
</dbReference>
<reference evidence="10 11" key="1">
    <citation type="submission" date="2018-02" db="EMBL/GenBank/DDBJ databases">
        <authorList>
            <person name="Cohen D.B."/>
            <person name="Kent A.D."/>
        </authorList>
    </citation>
    <scope>NUCLEOTIDE SEQUENCE [LARGE SCALE GENOMIC DNA]</scope>
    <source>
        <strain evidence="10 11">ULC007</strain>
    </source>
</reference>
<dbReference type="Pfam" id="PF01979">
    <property type="entry name" value="Amidohydro_1"/>
    <property type="match status" value="1"/>
</dbReference>
<dbReference type="RefSeq" id="WP_073074283.1">
    <property type="nucleotide sequence ID" value="NZ_PVWG01000029.1"/>
</dbReference>
<dbReference type="InterPro" id="IPR032466">
    <property type="entry name" value="Metal_Hydrolase"/>
</dbReference>
<dbReference type="PANTHER" id="PTHR11271">
    <property type="entry name" value="GUANINE DEAMINASE"/>
    <property type="match status" value="1"/>
</dbReference>
<dbReference type="STRING" id="1920490.GCA_001895925_01859"/>
<comment type="cofactor">
    <cofactor evidence="8">
        <name>Zn(2+)</name>
        <dbReference type="ChEBI" id="CHEBI:29105"/>
    </cofactor>
    <text evidence="8">Binds 1 zinc ion per subunit.</text>
</comment>
<proteinExistence type="inferred from homology"/>
<name>A0A2T1DA14_9CYAN</name>
<sequence length="448" mass="49817">MSDATHSQLHAIRGSFLDFVDDPFLIAESESVRYLADGLLVIENGKIKAFDHYETLRDQYADLDITTYSGNLILPGFIDLHVHYPQTEMIAAHGEQLLEWLNKYTFPTEAKFRDVEYARTIASFFLDELLRNGTTTALVLTTIFPHSVDVLFEEAQRRDMRLIAGQVLMTRNAPDFLLNDAKIAYEQNRELIRKWHHKDRLLYAITPRFAITSTNEELTLAGVLKAEFPDVYVHSHLSENLKEIEFTSALFPENKDYLEVYERFGLVSDRSIFAHGIHLSDSEFERLSNAGAAIAFCPTSNLFLGSGLFSLGKAKSIEQPVNVGFGTDVGAGTSFSLLQTMADAYKVIQLQGGQLSAFQAFYLATLGSARALSLDDKLGSFDGGKEADFIVLDLQATPLMALRNPTLTASLEDLASSAFALMMLGDDRAVKATYIKGNLAHEIKPSDS</sequence>
<dbReference type="InterPro" id="IPR011059">
    <property type="entry name" value="Metal-dep_hydrolase_composite"/>
</dbReference>
<comment type="similarity">
    <text evidence="2 8">Belongs to the metallo-dependent hydrolases superfamily. ATZ/TRZ family.</text>
</comment>
<evidence type="ECO:0000256" key="8">
    <source>
        <dbReference type="RuleBase" id="RU366009"/>
    </source>
</evidence>
<dbReference type="AlphaFoldDB" id="A0A2T1DA14"/>
<gene>
    <name evidence="10" type="primary">guaD</name>
    <name evidence="10" type="ORF">C7B65_18915</name>
</gene>
<keyword evidence="5 8" id="KW-0378">Hydrolase</keyword>
<dbReference type="InterPro" id="IPR006680">
    <property type="entry name" value="Amidohydro-rel"/>
</dbReference>
<feature type="domain" description="Amidohydrolase-related" evidence="9">
    <location>
        <begin position="73"/>
        <end position="439"/>
    </location>
</feature>
<keyword evidence="6 8" id="KW-0862">Zinc</keyword>
<evidence type="ECO:0000256" key="7">
    <source>
        <dbReference type="NCBIfam" id="TIGR02967"/>
    </source>
</evidence>
<evidence type="ECO:0000313" key="11">
    <source>
        <dbReference type="Proteomes" id="UP000238634"/>
    </source>
</evidence>
<evidence type="ECO:0000256" key="5">
    <source>
        <dbReference type="ARBA" id="ARBA00022801"/>
    </source>
</evidence>
<dbReference type="Proteomes" id="UP000238634">
    <property type="component" value="Unassembled WGS sequence"/>
</dbReference>
<dbReference type="UniPathway" id="UPA00603">
    <property type="reaction ID" value="UER00660"/>
</dbReference>
<dbReference type="NCBIfam" id="NF006679">
    <property type="entry name" value="PRK09228.1"/>
    <property type="match status" value="1"/>
</dbReference>
<dbReference type="GO" id="GO:0008270">
    <property type="term" value="F:zinc ion binding"/>
    <property type="evidence" value="ECO:0007669"/>
    <property type="project" value="UniProtKB-UniRule"/>
</dbReference>
<dbReference type="GO" id="GO:0006147">
    <property type="term" value="P:guanine catabolic process"/>
    <property type="evidence" value="ECO:0007669"/>
    <property type="project" value="UniProtKB-UniRule"/>
</dbReference>
<accession>A0A2T1DA14</accession>
<dbReference type="EC" id="3.5.4.3" evidence="3 7"/>
<evidence type="ECO:0000256" key="2">
    <source>
        <dbReference type="ARBA" id="ARBA00006745"/>
    </source>
</evidence>
<dbReference type="EMBL" id="PVWG01000029">
    <property type="protein sequence ID" value="PSB17349.1"/>
    <property type="molecule type" value="Genomic_DNA"/>
</dbReference>
<keyword evidence="4 8" id="KW-0479">Metal-binding</keyword>
<organism evidence="10 11">
    <name type="scientific">Phormidesmis priestleyi ULC007</name>
    <dbReference type="NCBI Taxonomy" id="1920490"/>
    <lineage>
        <taxon>Bacteria</taxon>
        <taxon>Bacillati</taxon>
        <taxon>Cyanobacteriota</taxon>
        <taxon>Cyanophyceae</taxon>
        <taxon>Leptolyngbyales</taxon>
        <taxon>Leptolyngbyaceae</taxon>
        <taxon>Phormidesmis</taxon>
    </lineage>
</organism>
<dbReference type="GO" id="GO:0008892">
    <property type="term" value="F:guanine deaminase activity"/>
    <property type="evidence" value="ECO:0007669"/>
    <property type="project" value="UniProtKB-UniRule"/>
</dbReference>
<comment type="pathway">
    <text evidence="1 8">Purine metabolism; guanine degradation; xanthine from guanine: step 1/1.</text>
</comment>
<dbReference type="InterPro" id="IPR014311">
    <property type="entry name" value="Guanine_deaminase"/>
</dbReference>
<evidence type="ECO:0000313" key="10">
    <source>
        <dbReference type="EMBL" id="PSB17349.1"/>
    </source>
</evidence>
<comment type="function">
    <text evidence="8">Catalyzes the hydrolytic deamination of guanine, producing xanthine and ammonia.</text>
</comment>
<evidence type="ECO:0000256" key="3">
    <source>
        <dbReference type="ARBA" id="ARBA00012781"/>
    </source>
</evidence>
<comment type="catalytic activity">
    <reaction evidence="8">
        <text>guanine + H2O + H(+) = xanthine + NH4(+)</text>
        <dbReference type="Rhea" id="RHEA:14665"/>
        <dbReference type="ChEBI" id="CHEBI:15377"/>
        <dbReference type="ChEBI" id="CHEBI:15378"/>
        <dbReference type="ChEBI" id="CHEBI:16235"/>
        <dbReference type="ChEBI" id="CHEBI:17712"/>
        <dbReference type="ChEBI" id="CHEBI:28938"/>
        <dbReference type="EC" id="3.5.4.3"/>
    </reaction>
</comment>
<evidence type="ECO:0000256" key="1">
    <source>
        <dbReference type="ARBA" id="ARBA00004984"/>
    </source>
</evidence>
<reference evidence="10 11" key="2">
    <citation type="submission" date="2018-03" db="EMBL/GenBank/DDBJ databases">
        <title>The ancient ancestry and fast evolution of plastids.</title>
        <authorList>
            <person name="Moore K.R."/>
            <person name="Magnabosco C."/>
            <person name="Momper L."/>
            <person name="Gold D.A."/>
            <person name="Bosak T."/>
            <person name="Fournier G.P."/>
        </authorList>
    </citation>
    <scope>NUCLEOTIDE SEQUENCE [LARGE SCALE GENOMIC DNA]</scope>
    <source>
        <strain evidence="10 11">ULC007</strain>
    </source>
</reference>